<evidence type="ECO:0000256" key="2">
    <source>
        <dbReference type="SAM" id="MobiDB-lite"/>
    </source>
</evidence>
<sequence>MTTTSILTQSYISALRAADLQHIKHSGLIIVPGSAYLLDRIKIWMMDSRDLWKGCCKANGSLGILIHGQRYLYWRKTKDYEGGSPDPYQTAKRHHRRVEKNMSEYDPVTVAFQNRRILQYFEDQWATVGIGWIQDIESPFTTSCNHTFCLECFKTWLESANACPSCRTVLFQKLAEAPVADGNPAADVNSHPDTSLDFLHFGLAEFMNGMGADMRSFFEEAARETLEIEELEAQRREEERQDEIAIDESFEVDQGRIARS</sequence>
<dbReference type="InterPro" id="IPR013083">
    <property type="entry name" value="Znf_RING/FYVE/PHD"/>
</dbReference>
<feature type="domain" description="RING-type" evidence="3">
    <location>
        <begin position="144"/>
        <end position="167"/>
    </location>
</feature>
<dbReference type="EMBL" id="KB446545">
    <property type="protein sequence ID" value="EME39191.1"/>
    <property type="molecule type" value="Genomic_DNA"/>
</dbReference>
<dbReference type="Proteomes" id="UP000016933">
    <property type="component" value="Unassembled WGS sequence"/>
</dbReference>
<name>M2YJS9_DOTSN</name>
<evidence type="ECO:0000313" key="5">
    <source>
        <dbReference type="Proteomes" id="UP000016933"/>
    </source>
</evidence>
<evidence type="ECO:0000259" key="3">
    <source>
        <dbReference type="PROSITE" id="PS50089"/>
    </source>
</evidence>
<dbReference type="PROSITE" id="PS50089">
    <property type="entry name" value="ZF_RING_2"/>
    <property type="match status" value="1"/>
</dbReference>
<reference evidence="5" key="1">
    <citation type="journal article" date="2012" name="PLoS Genet.">
        <title>The genomes of the fungal plant pathogens Cladosporium fulvum and Dothistroma septosporum reveal adaptation to different hosts and lifestyles but also signatures of common ancestry.</title>
        <authorList>
            <person name="de Wit P.J.G.M."/>
            <person name="van der Burgt A."/>
            <person name="Oekmen B."/>
            <person name="Stergiopoulos I."/>
            <person name="Abd-Elsalam K.A."/>
            <person name="Aerts A.L."/>
            <person name="Bahkali A.H."/>
            <person name="Beenen H.G."/>
            <person name="Chettri P."/>
            <person name="Cox M.P."/>
            <person name="Datema E."/>
            <person name="de Vries R.P."/>
            <person name="Dhillon B."/>
            <person name="Ganley A.R."/>
            <person name="Griffiths S.A."/>
            <person name="Guo Y."/>
            <person name="Hamelin R.C."/>
            <person name="Henrissat B."/>
            <person name="Kabir M.S."/>
            <person name="Jashni M.K."/>
            <person name="Kema G."/>
            <person name="Klaubauf S."/>
            <person name="Lapidus A."/>
            <person name="Levasseur A."/>
            <person name="Lindquist E."/>
            <person name="Mehrabi R."/>
            <person name="Ohm R.A."/>
            <person name="Owen T.J."/>
            <person name="Salamov A."/>
            <person name="Schwelm A."/>
            <person name="Schijlen E."/>
            <person name="Sun H."/>
            <person name="van den Burg H.A."/>
            <person name="van Ham R.C.H.J."/>
            <person name="Zhang S."/>
            <person name="Goodwin S.B."/>
            <person name="Grigoriev I.V."/>
            <person name="Collemare J."/>
            <person name="Bradshaw R.E."/>
        </authorList>
    </citation>
    <scope>NUCLEOTIDE SEQUENCE [LARGE SCALE GENOMIC DNA]</scope>
    <source>
        <strain evidence="5">NZE10 / CBS 128990</strain>
    </source>
</reference>
<dbReference type="InterPro" id="IPR001841">
    <property type="entry name" value="Znf_RING"/>
</dbReference>
<keyword evidence="1" id="KW-0863">Zinc-finger</keyword>
<dbReference type="GO" id="GO:0008270">
    <property type="term" value="F:zinc ion binding"/>
    <property type="evidence" value="ECO:0007669"/>
    <property type="project" value="UniProtKB-KW"/>
</dbReference>
<dbReference type="OrthoDB" id="3650892at2759"/>
<proteinExistence type="predicted"/>
<dbReference type="STRING" id="675120.M2YJS9"/>
<keyword evidence="1" id="KW-0479">Metal-binding</keyword>
<evidence type="ECO:0000313" key="4">
    <source>
        <dbReference type="EMBL" id="EME39191.1"/>
    </source>
</evidence>
<feature type="region of interest" description="Disordered" evidence="2">
    <location>
        <begin position="233"/>
        <end position="260"/>
    </location>
</feature>
<dbReference type="Pfam" id="PF13923">
    <property type="entry name" value="zf-C3HC4_2"/>
    <property type="match status" value="1"/>
</dbReference>
<dbReference type="AlphaFoldDB" id="M2YJS9"/>
<dbReference type="SUPFAM" id="SSF57850">
    <property type="entry name" value="RING/U-box"/>
    <property type="match status" value="1"/>
</dbReference>
<organism evidence="4 5">
    <name type="scientific">Dothistroma septosporum (strain NZE10 / CBS 128990)</name>
    <name type="common">Red band needle blight fungus</name>
    <name type="synonym">Mycosphaerella pini</name>
    <dbReference type="NCBI Taxonomy" id="675120"/>
    <lineage>
        <taxon>Eukaryota</taxon>
        <taxon>Fungi</taxon>
        <taxon>Dikarya</taxon>
        <taxon>Ascomycota</taxon>
        <taxon>Pezizomycotina</taxon>
        <taxon>Dothideomycetes</taxon>
        <taxon>Dothideomycetidae</taxon>
        <taxon>Mycosphaerellales</taxon>
        <taxon>Mycosphaerellaceae</taxon>
        <taxon>Dothistroma</taxon>
    </lineage>
</organism>
<gene>
    <name evidence="4" type="ORF">DOTSEDRAFT_28366</name>
</gene>
<accession>M2YJS9</accession>
<evidence type="ECO:0000256" key="1">
    <source>
        <dbReference type="PROSITE-ProRule" id="PRU00175"/>
    </source>
</evidence>
<protein>
    <recommendedName>
        <fullName evidence="3">RING-type domain-containing protein</fullName>
    </recommendedName>
</protein>
<keyword evidence="1" id="KW-0862">Zinc</keyword>
<keyword evidence="5" id="KW-1185">Reference proteome</keyword>
<dbReference type="Gene3D" id="3.30.40.10">
    <property type="entry name" value="Zinc/RING finger domain, C3HC4 (zinc finger)"/>
    <property type="match status" value="1"/>
</dbReference>
<reference evidence="4 5" key="2">
    <citation type="journal article" date="2012" name="PLoS Pathog.">
        <title>Diverse lifestyles and strategies of plant pathogenesis encoded in the genomes of eighteen Dothideomycetes fungi.</title>
        <authorList>
            <person name="Ohm R.A."/>
            <person name="Feau N."/>
            <person name="Henrissat B."/>
            <person name="Schoch C.L."/>
            <person name="Horwitz B.A."/>
            <person name="Barry K.W."/>
            <person name="Condon B.J."/>
            <person name="Copeland A.C."/>
            <person name="Dhillon B."/>
            <person name="Glaser F."/>
            <person name="Hesse C.N."/>
            <person name="Kosti I."/>
            <person name="LaButti K."/>
            <person name="Lindquist E.A."/>
            <person name="Lucas S."/>
            <person name="Salamov A.A."/>
            <person name="Bradshaw R.E."/>
            <person name="Ciuffetti L."/>
            <person name="Hamelin R.C."/>
            <person name="Kema G.H.J."/>
            <person name="Lawrence C."/>
            <person name="Scott J.A."/>
            <person name="Spatafora J.W."/>
            <person name="Turgeon B.G."/>
            <person name="de Wit P.J.G.M."/>
            <person name="Zhong S."/>
            <person name="Goodwin S.B."/>
            <person name="Grigoriev I.V."/>
        </authorList>
    </citation>
    <scope>NUCLEOTIDE SEQUENCE [LARGE SCALE GENOMIC DNA]</scope>
    <source>
        <strain evidence="5">NZE10 / CBS 128990</strain>
    </source>
</reference>
<feature type="compositionally biased region" description="Basic and acidic residues" evidence="2">
    <location>
        <begin position="233"/>
        <end position="243"/>
    </location>
</feature>
<dbReference type="HOGENOM" id="CLU_1069667_0_0_1"/>